<protein>
    <submittedName>
        <fullName evidence="1">Peroxisomal membrane protein 2</fullName>
    </submittedName>
</protein>
<organism evidence="1 3">
    <name type="scientific">Mus musculus</name>
    <name type="common">Mouse</name>
    <dbReference type="NCBI Taxonomy" id="10090"/>
    <lineage>
        <taxon>Eukaryota</taxon>
        <taxon>Metazoa</taxon>
        <taxon>Chordata</taxon>
        <taxon>Craniata</taxon>
        <taxon>Vertebrata</taxon>
        <taxon>Euteleostomi</taxon>
        <taxon>Mammalia</taxon>
        <taxon>Eutheria</taxon>
        <taxon>Euarchontoglires</taxon>
        <taxon>Glires</taxon>
        <taxon>Rodentia</taxon>
        <taxon>Myomorpha</taxon>
        <taxon>Muroidea</taxon>
        <taxon>Muridae</taxon>
        <taxon>Murinae</taxon>
        <taxon>Mus</taxon>
        <taxon>Mus</taxon>
    </lineage>
</organism>
<dbReference type="Ensembl" id="ENSMUST00000155266.2">
    <property type="protein sequence ID" value="ENSMUSP00000117729.2"/>
    <property type="gene ID" value="ENSMUSG00000029499.12"/>
</dbReference>
<gene>
    <name evidence="1 2" type="primary">Pxmp2</name>
</gene>
<dbReference type="GeneTree" id="ENSGT00940000161539"/>
<dbReference type="AGR" id="MGI:107487"/>
<reference evidence="1" key="4">
    <citation type="submission" date="2025-08" db="UniProtKB">
        <authorList>
            <consortium name="Ensembl"/>
        </authorList>
    </citation>
    <scope>IDENTIFICATION</scope>
    <source>
        <strain evidence="1">C57BL/6J</strain>
    </source>
</reference>
<dbReference type="Proteomes" id="UP000000589">
    <property type="component" value="Chromosome 5"/>
</dbReference>
<dbReference type="ExpressionAtlas" id="D6REH1">
    <property type="expression patterns" value="baseline and differential"/>
</dbReference>
<dbReference type="Bgee" id="ENSMUSG00000029499">
    <property type="expression patterns" value="Expressed in left lobe of liver and 199 other cell types or tissues"/>
</dbReference>
<dbReference type="VEuPathDB" id="HostDB:ENSMUSG00000029499"/>
<dbReference type="jPOST" id="D6REH1"/>
<reference evidence="6" key="2">
    <citation type="journal article" date="2010" name="Cell">
        <title>A tissue-specific atlas of mouse protein phosphorylation and expression.</title>
        <authorList>
            <person name="Huttlin E.L."/>
            <person name="Jedrychowski M.P."/>
            <person name="Elias J.E."/>
            <person name="Goswami T."/>
            <person name="Rad R."/>
            <person name="Beausoleil S.A."/>
            <person name="Villen J."/>
            <person name="Haas W."/>
            <person name="Sowa M.E."/>
            <person name="Gygi S.P."/>
        </authorList>
    </citation>
    <scope>IDENTIFICATION BY MASS SPECTROMETRY [LARGE SCALE ANALYSIS]</scope>
</reference>
<evidence type="ECO:0000313" key="1">
    <source>
        <dbReference type="Ensembl" id="ENSMUSP00000117729.2"/>
    </source>
</evidence>
<dbReference type="ProteomicsDB" id="371315"/>
<accession>D6REH1</accession>
<name>D6REH1_MOUSE</name>
<reference evidence="1 3" key="3">
    <citation type="journal article" date="2011" name="PLoS Biol.">
        <title>Modernizing reference genome assemblies.</title>
        <authorList>
            <person name="Church D.M."/>
            <person name="Schneider V.A."/>
            <person name="Graves T."/>
            <person name="Auger K."/>
            <person name="Cunningham F."/>
            <person name="Bouk N."/>
            <person name="Chen H.C."/>
            <person name="Agarwala R."/>
            <person name="McLaren W.M."/>
            <person name="Ritchie G.R."/>
            <person name="Albracht D."/>
            <person name="Kremitzki M."/>
            <person name="Rock S."/>
            <person name="Kotkiewicz H."/>
            <person name="Kremitzki C."/>
            <person name="Wollam A."/>
            <person name="Trani L."/>
            <person name="Fulton L."/>
            <person name="Fulton R."/>
            <person name="Matthews L."/>
            <person name="Whitehead S."/>
            <person name="Chow W."/>
            <person name="Torrance J."/>
            <person name="Dunn M."/>
            <person name="Harden G."/>
            <person name="Threadgold G."/>
            <person name="Wood J."/>
            <person name="Collins J."/>
            <person name="Heath P."/>
            <person name="Griffiths G."/>
            <person name="Pelan S."/>
            <person name="Grafham D."/>
            <person name="Eichler E.E."/>
            <person name="Weinstock G."/>
            <person name="Mardis E.R."/>
            <person name="Wilson R.K."/>
            <person name="Howe K."/>
            <person name="Flicek P."/>
            <person name="Hubbard T."/>
        </authorList>
    </citation>
    <scope>NUCLEOTIDE SEQUENCE [LARGE SCALE GENOMIC DNA]</scope>
    <source>
        <strain evidence="1 3">C57BL/6J</strain>
    </source>
</reference>
<reference evidence="1 3" key="1">
    <citation type="journal article" date="2009" name="PLoS Biol.">
        <title>Lineage-specific biology revealed by a finished genome assembly of the mouse.</title>
        <authorList>
            <consortium name="Mouse Genome Sequencing Consortium"/>
            <person name="Church D.M."/>
            <person name="Goodstadt L."/>
            <person name="Hillier L.W."/>
            <person name="Zody M.C."/>
            <person name="Goldstein S."/>
            <person name="She X."/>
            <person name="Bult C.J."/>
            <person name="Agarwala R."/>
            <person name="Cherry J.L."/>
            <person name="DiCuccio M."/>
            <person name="Hlavina W."/>
            <person name="Kapustin Y."/>
            <person name="Meric P."/>
            <person name="Maglott D."/>
            <person name="Birtle Z."/>
            <person name="Marques A.C."/>
            <person name="Graves T."/>
            <person name="Zhou S."/>
            <person name="Teague B."/>
            <person name="Potamousis K."/>
            <person name="Churas C."/>
            <person name="Place M."/>
            <person name="Herschleb J."/>
            <person name="Runnheim R."/>
            <person name="Forrest D."/>
            <person name="Amos-Landgraf J."/>
            <person name="Schwartz D.C."/>
            <person name="Cheng Z."/>
            <person name="Lindblad-Toh K."/>
            <person name="Eichler E.E."/>
            <person name="Ponting C.P."/>
        </authorList>
    </citation>
    <scope>NUCLEOTIDE SEQUENCE [LARGE SCALE GENOMIC DNA]</scope>
    <source>
        <strain evidence="1 3">C57BL/6J</strain>
    </source>
</reference>
<dbReference type="HOGENOM" id="CLU_2482757_0_0_1"/>
<sequence length="87" mass="9438">MAPAASRLRVESELGSLPKRALAQYLLLLKLYPVLTKAVSSGILSALGNLLAQTIEKRKKDSQNLEVSGLLRYLVYGGKTSVSLLPR</sequence>
<proteinExistence type="evidence at protein level"/>
<keyword evidence="4 5" id="KW-1267">Proteomics identification</keyword>
<evidence type="ECO:0007829" key="4">
    <source>
        <dbReference type="PeptideAtlas" id="D6REH1"/>
    </source>
</evidence>
<evidence type="ECO:0000313" key="2">
    <source>
        <dbReference type="MGI" id="MGI:107487"/>
    </source>
</evidence>
<evidence type="ECO:0007829" key="6">
    <source>
        <dbReference type="PubMed" id="21183079"/>
    </source>
</evidence>
<reference evidence="1" key="5">
    <citation type="submission" date="2025-09" db="UniProtKB">
        <authorList>
            <consortium name="Ensembl"/>
        </authorList>
    </citation>
    <scope>IDENTIFICATION</scope>
    <source>
        <strain evidence="1">C57BL/6J</strain>
    </source>
</reference>
<evidence type="ECO:0000313" key="3">
    <source>
        <dbReference type="Proteomes" id="UP000000589"/>
    </source>
</evidence>
<dbReference type="Antibodypedia" id="53709">
    <property type="antibodies" value="110 antibodies from 21 providers"/>
</dbReference>
<dbReference type="MGI" id="MGI:107487">
    <property type="gene designation" value="Pxmp2"/>
</dbReference>
<keyword evidence="3" id="KW-1185">Reference proteome</keyword>
<dbReference type="AlphaFoldDB" id="D6REH1"/>
<dbReference type="PeptideAtlas" id="D6REH1"/>
<evidence type="ECO:0007829" key="5">
    <source>
        <dbReference type="ProteomicsDB" id="D6REH1"/>
    </source>
</evidence>